<organism evidence="1 2">
    <name type="scientific">Pseudomonas yamanorum</name>
    <dbReference type="NCBI Taxonomy" id="515393"/>
    <lineage>
        <taxon>Bacteria</taxon>
        <taxon>Pseudomonadati</taxon>
        <taxon>Pseudomonadota</taxon>
        <taxon>Gammaproteobacteria</taxon>
        <taxon>Pseudomonadales</taxon>
        <taxon>Pseudomonadaceae</taxon>
        <taxon>Pseudomonas</taxon>
    </lineage>
</organism>
<dbReference type="RefSeq" id="WP_177112890.1">
    <property type="nucleotide sequence ID" value="NZ_JACARF010000005.1"/>
</dbReference>
<gene>
    <name evidence="1" type="ORF">HX828_05160</name>
</gene>
<protein>
    <recommendedName>
        <fullName evidence="3">DUF4145 domain-containing protein</fullName>
    </recommendedName>
</protein>
<comment type="caution">
    <text evidence="1">The sequence shown here is derived from an EMBL/GenBank/DDBJ whole genome shotgun (WGS) entry which is preliminary data.</text>
</comment>
<sequence>MISSVPPLGPYVLFVEKVFSTLDLKANTLLGPEGVPITVTNAGYIIFEFERSSKYAGGGITEIFKGTGQVPKLEIKQRDRRKEISYLRFKYMNSAMLVLLSEAAIASNKSFTVLQPCAPDNYASANVVNGVLHIHRVQDSAPSPERPVHALCVGVVNRFMETFNSVAGELGNSCMDICSLIYSSSFSYSKHDFSSSLLIGWAATEKIITELHVKYVGPPSKWKMDKNIKGLADANILTGLLLSQVEEAKQARNDFAHNLQSSSHETAAAAVFSAARLIGASIGRDLRPLLQTTNYG</sequence>
<evidence type="ECO:0008006" key="3">
    <source>
        <dbReference type="Google" id="ProtNLM"/>
    </source>
</evidence>
<evidence type="ECO:0000313" key="1">
    <source>
        <dbReference type="EMBL" id="NWE74936.1"/>
    </source>
</evidence>
<accession>A0A7Y8K3V4</accession>
<proteinExistence type="predicted"/>
<dbReference type="EMBL" id="JACARF010000005">
    <property type="protein sequence ID" value="NWE74936.1"/>
    <property type="molecule type" value="Genomic_DNA"/>
</dbReference>
<evidence type="ECO:0000313" key="2">
    <source>
        <dbReference type="Proteomes" id="UP000537188"/>
    </source>
</evidence>
<name>A0A7Y8K3V4_9PSED</name>
<dbReference type="AlphaFoldDB" id="A0A7Y8K3V4"/>
<dbReference type="Proteomes" id="UP000537188">
    <property type="component" value="Unassembled WGS sequence"/>
</dbReference>
<reference evidence="1 2" key="1">
    <citation type="submission" date="2020-04" db="EMBL/GenBank/DDBJ databases">
        <title>Molecular characterization of pseudomonads from Agaricus bisporus reveal novel blotch 2 pathogens in Western Europe.</title>
        <authorList>
            <person name="Taparia T."/>
            <person name="Krijger M."/>
            <person name="Haynes E."/>
            <person name="Elpinstone J.G."/>
            <person name="Noble R."/>
            <person name="Van Der Wolf J."/>
        </authorList>
    </citation>
    <scope>NUCLEOTIDE SEQUENCE [LARGE SCALE GENOMIC DNA]</scope>
    <source>
        <strain evidence="1 2">IPO3781</strain>
    </source>
</reference>